<dbReference type="EMBL" id="VSRL01000068">
    <property type="protein sequence ID" value="NKE58932.1"/>
    <property type="molecule type" value="Genomic_DNA"/>
</dbReference>
<feature type="compositionally biased region" description="Basic and acidic residues" evidence="6">
    <location>
        <begin position="42"/>
        <end position="81"/>
    </location>
</feature>
<dbReference type="PROSITE" id="PS51755">
    <property type="entry name" value="OMPR_PHOB"/>
    <property type="match status" value="1"/>
</dbReference>
<dbReference type="SUPFAM" id="SSF52540">
    <property type="entry name" value="P-loop containing nucleoside triphosphate hydrolases"/>
    <property type="match status" value="1"/>
</dbReference>
<accession>A0ABX1FJD8</accession>
<dbReference type="CDD" id="cd15831">
    <property type="entry name" value="BTAD"/>
    <property type="match status" value="1"/>
</dbReference>
<dbReference type="InterPro" id="IPR011990">
    <property type="entry name" value="TPR-like_helical_dom_sf"/>
</dbReference>
<evidence type="ECO:0000313" key="9">
    <source>
        <dbReference type="Proteomes" id="UP001515943"/>
    </source>
</evidence>
<dbReference type="SMART" id="SM00862">
    <property type="entry name" value="Trans_reg_C"/>
    <property type="match status" value="1"/>
</dbReference>
<dbReference type="InterPro" id="IPR029787">
    <property type="entry name" value="Nucleotide_cyclase"/>
</dbReference>
<evidence type="ECO:0000256" key="6">
    <source>
        <dbReference type="SAM" id="MobiDB-lite"/>
    </source>
</evidence>
<protein>
    <submittedName>
        <fullName evidence="8">AAA family ATPase</fullName>
    </submittedName>
</protein>
<dbReference type="Gene3D" id="1.25.40.10">
    <property type="entry name" value="Tetratricopeptide repeat domain"/>
    <property type="match status" value="1"/>
</dbReference>
<keyword evidence="9" id="KW-1185">Reference proteome</keyword>
<feature type="DNA-binding region" description="OmpR/PhoB-type" evidence="5">
    <location>
        <begin position="141"/>
        <end position="245"/>
    </location>
</feature>
<evidence type="ECO:0000313" key="8">
    <source>
        <dbReference type="EMBL" id="NKE58932.1"/>
    </source>
</evidence>
<evidence type="ECO:0000256" key="2">
    <source>
        <dbReference type="ARBA" id="ARBA00023015"/>
    </source>
</evidence>
<dbReference type="SMART" id="SM01043">
    <property type="entry name" value="BTAD"/>
    <property type="match status" value="1"/>
</dbReference>
<dbReference type="InterPro" id="IPR001867">
    <property type="entry name" value="OmpR/PhoB-type_DNA-bd"/>
</dbReference>
<dbReference type="InterPro" id="IPR016032">
    <property type="entry name" value="Sig_transdc_resp-reg_C-effctor"/>
</dbReference>
<feature type="domain" description="OmpR/PhoB-type" evidence="7">
    <location>
        <begin position="141"/>
        <end position="245"/>
    </location>
</feature>
<evidence type="ECO:0000259" key="7">
    <source>
        <dbReference type="PROSITE" id="PS51755"/>
    </source>
</evidence>
<keyword evidence="4" id="KW-0804">Transcription</keyword>
<dbReference type="Gene3D" id="1.10.10.10">
    <property type="entry name" value="Winged helix-like DNA-binding domain superfamily/Winged helix DNA-binding domain"/>
    <property type="match status" value="1"/>
</dbReference>
<sequence length="993" mass="108146">MSQLFRRLNWLLPVRHHGRLIRGGCAIERRWAALLTSFSDADRRRPEHNSKPKSDQARGGRHDPQDDRRRSGSRRCSRDPGTHALRRHRAGRRHPVGPRRHHHLRRHAVGPGHHTPRAPERRHPVGRRHPLGLITPPPSGNHPMEARTMRFHLLGSLEVLDDDMPVPLGGVKQRAALGFLLLHANRVVATSKLLQALWSRDVPPTARKMLQNAVSGLRGVLTPHGSGSEGSALLLTHAPGYLLRVDQNSLDLSRFQQLTEQGRGELSSGDWPAAAKVLRKALSLWRGPVLADLAETGINWPELTAIKDWRLATQEDCFEAELACGRHYEIIGELESLIEVEPYRERLNGQLMLALYRCGRQVDALSVYRRTRAALVEELGLEPGRELQEMERAILDHAPVLDLPPSVQRRHLLAVGQSSPVVITPPPAVESPAPAVAMDVTTVERKLVSVVMVSAQLGLAAGDGDPEDVDEVHQEVDSVVSAEVARLGGVVGGNVGSVFLALFGVPRTSEDDADRAVRAALAIRDRLSSVADVQIGVATGESLVRLPASGAPSATGVLLDQCRQLMALSPLGAVRACSATRDAAGSVTWATDPAPTSGWQAVSCVSPRGATRRSQAAVPFVERERELSVLQGLLDEVRTRRRPHFVTVLGEAGVGKTRLVNELTSSCSTALRGTATAFGDDHGYGLLSDVVRGFASPETLRAAVSSLVGVGELADHLTSSLTGLVEPSPDLSADFPSWRRFLEEIADSDPLVVFLEDLHWANDVVLDFVEELSEHAGSVPLLVIATARPELLQRRPSWFGGKRNATTISLEPLSHNGTRSLLNSLLETRELSADLWQALVSCVGGNPLFATEYARMVADPRMPCLHNEASLPVPPSVRGVLTAQLDSLPFEVKAVLQDAAVVGDLVSPGAVAATGQRDPGDVAKALELLEQRDFLRRQGRNSETGEIEYGFRHLLVRDVVAEQLPRALRARKHERALAWFEEPALDLIDRRAG</sequence>
<dbReference type="Gene3D" id="3.40.50.300">
    <property type="entry name" value="P-loop containing nucleotide triphosphate hydrolases"/>
    <property type="match status" value="1"/>
</dbReference>
<dbReference type="InterPro" id="IPR005158">
    <property type="entry name" value="BTAD"/>
</dbReference>
<comment type="caution">
    <text evidence="8">The sequence shown here is derived from an EMBL/GenBank/DDBJ whole genome shotgun (WGS) entry which is preliminary data.</text>
</comment>
<dbReference type="InterPro" id="IPR027417">
    <property type="entry name" value="P-loop_NTPase"/>
</dbReference>
<proteinExistence type="inferred from homology"/>
<evidence type="ECO:0000256" key="5">
    <source>
        <dbReference type="PROSITE-ProRule" id="PRU01091"/>
    </source>
</evidence>
<dbReference type="Pfam" id="PF03704">
    <property type="entry name" value="BTAD"/>
    <property type="match status" value="1"/>
</dbReference>
<keyword evidence="3 5" id="KW-0238">DNA-binding</keyword>
<keyword evidence="2" id="KW-0805">Transcription regulation</keyword>
<dbReference type="InterPro" id="IPR051677">
    <property type="entry name" value="AfsR-DnrI-RedD_regulator"/>
</dbReference>
<gene>
    <name evidence="8" type="ORF">FXN61_19790</name>
</gene>
<evidence type="ECO:0000256" key="3">
    <source>
        <dbReference type="ARBA" id="ARBA00023125"/>
    </source>
</evidence>
<dbReference type="Pfam" id="PF13191">
    <property type="entry name" value="AAA_16"/>
    <property type="match status" value="1"/>
</dbReference>
<dbReference type="Gene3D" id="3.30.70.1230">
    <property type="entry name" value="Nucleotide cyclase"/>
    <property type="match status" value="1"/>
</dbReference>
<dbReference type="SUPFAM" id="SSF48452">
    <property type="entry name" value="TPR-like"/>
    <property type="match status" value="1"/>
</dbReference>
<organism evidence="8 9">
    <name type="scientific">Lentzea indica</name>
    <dbReference type="NCBI Taxonomy" id="2604800"/>
    <lineage>
        <taxon>Bacteria</taxon>
        <taxon>Bacillati</taxon>
        <taxon>Actinomycetota</taxon>
        <taxon>Actinomycetes</taxon>
        <taxon>Pseudonocardiales</taxon>
        <taxon>Pseudonocardiaceae</taxon>
        <taxon>Lentzea</taxon>
    </lineage>
</organism>
<feature type="compositionally biased region" description="Basic residues" evidence="6">
    <location>
        <begin position="84"/>
        <end position="108"/>
    </location>
</feature>
<feature type="region of interest" description="Disordered" evidence="6">
    <location>
        <begin position="42"/>
        <end position="141"/>
    </location>
</feature>
<evidence type="ECO:0000256" key="1">
    <source>
        <dbReference type="ARBA" id="ARBA00005820"/>
    </source>
</evidence>
<evidence type="ECO:0000256" key="4">
    <source>
        <dbReference type="ARBA" id="ARBA00023163"/>
    </source>
</evidence>
<dbReference type="Proteomes" id="UP001515943">
    <property type="component" value="Unassembled WGS sequence"/>
</dbReference>
<dbReference type="InterPro" id="IPR041664">
    <property type="entry name" value="AAA_16"/>
</dbReference>
<comment type="similarity">
    <text evidence="1">Belongs to the AfsR/DnrI/RedD regulatory family.</text>
</comment>
<dbReference type="SUPFAM" id="SSF46894">
    <property type="entry name" value="C-terminal effector domain of the bipartite response regulators"/>
    <property type="match status" value="1"/>
</dbReference>
<dbReference type="PANTHER" id="PTHR35807">
    <property type="entry name" value="TRANSCRIPTIONAL REGULATOR REDD-RELATED"/>
    <property type="match status" value="1"/>
</dbReference>
<dbReference type="PANTHER" id="PTHR35807:SF1">
    <property type="entry name" value="TRANSCRIPTIONAL REGULATOR REDD"/>
    <property type="match status" value="1"/>
</dbReference>
<name>A0ABX1FJD8_9PSEU</name>
<dbReference type="InterPro" id="IPR036388">
    <property type="entry name" value="WH-like_DNA-bd_sf"/>
</dbReference>
<reference evidence="8 9" key="1">
    <citation type="submission" date="2019-08" db="EMBL/GenBank/DDBJ databases">
        <title>Lentzea from Indian Himalayas.</title>
        <authorList>
            <person name="Mandal S."/>
            <person name="Mallick Gupta A."/>
            <person name="Maiti P.K."/>
            <person name="Sarkar J."/>
            <person name="Mandal S."/>
        </authorList>
    </citation>
    <scope>NUCLEOTIDE SEQUENCE [LARGE SCALE GENOMIC DNA]</scope>
    <source>
        <strain evidence="8 9">PSKA42</strain>
    </source>
</reference>
<dbReference type="SUPFAM" id="SSF55073">
    <property type="entry name" value="Nucleotide cyclase"/>
    <property type="match status" value="1"/>
</dbReference>